<protein>
    <submittedName>
        <fullName evidence="2">Piso0_001554 protein</fullName>
    </submittedName>
</protein>
<dbReference type="HOGENOM" id="CLU_031125_0_0_1"/>
<evidence type="ECO:0000256" key="1">
    <source>
        <dbReference type="SAM" id="MobiDB-lite"/>
    </source>
</evidence>
<dbReference type="STRING" id="559304.G8YNH1"/>
<feature type="region of interest" description="Disordered" evidence="1">
    <location>
        <begin position="335"/>
        <end position="448"/>
    </location>
</feature>
<name>G8YNH1_PICSO</name>
<sequence length="583" mass="65489">MVATVKVLRPGTNERSLDPIAIKLNGVLLRHFQECLKRKIRPKLVVKDGQFSLRISDGLEFPCSLAQDRSNVDVYTGSGESFTHCGSLSTSLGVITDPKQIKEHQRELSQRQHRKHENELQDTQNNGKEQSMLPDTGAVLNPLPLHNFDSKNAPHHVRSTPSSPMNLSVFAVSIKDSKQEVVAKFLALVSLGPITKGAISESTQIKGSDLDDLIHTYLQVYKDNDMFISDDRYPVFPELDRTQTYYILKDKSYKELSPWKFPGYTNKQRSMVINNIHNALTRLGYSETHPLRRKICDEAEATSTNTTKKSILGGGFLVSKKSKIPYKKALTESPRLSASIPHERSNTPMSASSSINRSTSSAGSNSSIFSSAGDAKTEIKVNQSTASTAANTPKRKQNIAPDKDKSTKKRKLPKETSSSPKSLNLNDLGSEITSSKADTQPANEEDTSIKSKRFQYYSSLAGKFKQKYREYEDLYHSLQTGPKNSPSSKKELMKLFELHNTLSEWKRKLWDFDNETKRKFDVMTLSKHKKNASDPSVPVYEKSQSPYKSKVDENFTSSSISSSRWERSSPMTMNPTPRLSLNY</sequence>
<gene>
    <name evidence="2" type="primary">Piso0_001554</name>
    <name evidence="2" type="ORF">GNLVRS01_PISO0E07616g</name>
</gene>
<dbReference type="InParanoid" id="G8YNH1"/>
<feature type="region of interest" description="Disordered" evidence="1">
    <location>
        <begin position="526"/>
        <end position="583"/>
    </location>
</feature>
<feature type="region of interest" description="Disordered" evidence="1">
    <location>
        <begin position="101"/>
        <end position="130"/>
    </location>
</feature>
<dbReference type="AlphaFoldDB" id="G8YNH1"/>
<feature type="compositionally biased region" description="Polar residues" evidence="1">
    <location>
        <begin position="415"/>
        <end position="442"/>
    </location>
</feature>
<evidence type="ECO:0000313" key="2">
    <source>
        <dbReference type="EMBL" id="CCE79489.1"/>
    </source>
</evidence>
<reference evidence="2 3" key="1">
    <citation type="journal article" date="2012" name="G3 (Bethesda)">
        <title>Pichia sorbitophila, an interspecies yeast hybrid reveals early steps of genome resolution following polyploidization.</title>
        <authorList>
            <person name="Leh Louis V."/>
            <person name="Despons L."/>
            <person name="Friedrich A."/>
            <person name="Martin T."/>
            <person name="Durrens P."/>
            <person name="Casaregola S."/>
            <person name="Neuveglise C."/>
            <person name="Fairhead C."/>
            <person name="Marck C."/>
            <person name="Cruz J.A."/>
            <person name="Straub M.L."/>
            <person name="Kugler V."/>
            <person name="Sacerdot C."/>
            <person name="Uzunov Z."/>
            <person name="Thierry A."/>
            <person name="Weiss S."/>
            <person name="Bleykasten C."/>
            <person name="De Montigny J."/>
            <person name="Jacques N."/>
            <person name="Jung P."/>
            <person name="Lemaire M."/>
            <person name="Mallet S."/>
            <person name="Morel G."/>
            <person name="Richard G.F."/>
            <person name="Sarkar A."/>
            <person name="Savel G."/>
            <person name="Schacherer J."/>
            <person name="Seret M.L."/>
            <person name="Talla E."/>
            <person name="Samson G."/>
            <person name="Jubin C."/>
            <person name="Poulain J."/>
            <person name="Vacherie B."/>
            <person name="Barbe V."/>
            <person name="Pelletier E."/>
            <person name="Sherman D.J."/>
            <person name="Westhof E."/>
            <person name="Weissenbach J."/>
            <person name="Baret P.V."/>
            <person name="Wincker P."/>
            <person name="Gaillardin C."/>
            <person name="Dujon B."/>
            <person name="Souciet J.L."/>
        </authorList>
    </citation>
    <scope>NUCLEOTIDE SEQUENCE [LARGE SCALE GENOMIC DNA]</scope>
    <source>
        <strain evidence="3">ATCC MYA-4447 / BCRC 22081 / CBS 7064 / NBRC 10061 / NRRL Y-12695</strain>
    </source>
</reference>
<dbReference type="OrthoDB" id="2587563at2759"/>
<feature type="compositionally biased region" description="Low complexity" evidence="1">
    <location>
        <begin position="350"/>
        <end position="373"/>
    </location>
</feature>
<accession>G8YNH1</accession>
<evidence type="ECO:0000313" key="3">
    <source>
        <dbReference type="Proteomes" id="UP000005222"/>
    </source>
</evidence>
<feature type="compositionally biased region" description="Polar residues" evidence="1">
    <location>
        <begin position="380"/>
        <end position="391"/>
    </location>
</feature>
<dbReference type="Proteomes" id="UP000005222">
    <property type="component" value="Chromosome E"/>
</dbReference>
<proteinExistence type="predicted"/>
<feature type="compositionally biased region" description="Basic and acidic residues" evidence="1">
    <location>
        <begin position="101"/>
        <end position="110"/>
    </location>
</feature>
<dbReference type="EMBL" id="FO082055">
    <property type="protein sequence ID" value="CCE79489.1"/>
    <property type="molecule type" value="Genomic_DNA"/>
</dbReference>
<dbReference type="eggNOG" id="ENOG502SBHF">
    <property type="taxonomic scope" value="Eukaryota"/>
</dbReference>
<organism evidence="2 3">
    <name type="scientific">Pichia sorbitophila (strain ATCC MYA-4447 / BCRC 22081 / CBS 7064 / NBRC 10061 / NRRL Y-12695)</name>
    <name type="common">Hybrid yeast</name>
    <dbReference type="NCBI Taxonomy" id="559304"/>
    <lineage>
        <taxon>Eukaryota</taxon>
        <taxon>Fungi</taxon>
        <taxon>Dikarya</taxon>
        <taxon>Ascomycota</taxon>
        <taxon>Saccharomycotina</taxon>
        <taxon>Pichiomycetes</taxon>
        <taxon>Debaryomycetaceae</taxon>
        <taxon>Millerozyma</taxon>
    </lineage>
</organism>
<keyword evidence="3" id="KW-1185">Reference proteome</keyword>
<feature type="compositionally biased region" description="Polar residues" evidence="1">
    <location>
        <begin position="570"/>
        <end position="583"/>
    </location>
</feature>